<keyword evidence="1" id="KW-0677">Repeat</keyword>
<dbReference type="SMART" id="SM00028">
    <property type="entry name" value="TPR"/>
    <property type="match status" value="6"/>
</dbReference>
<feature type="compositionally biased region" description="Basic and acidic residues" evidence="4">
    <location>
        <begin position="19"/>
        <end position="33"/>
    </location>
</feature>
<accession>A0A4P1R9Z8</accession>
<dbReference type="FunFam" id="3.40.30.10:FF:000211">
    <property type="entry name" value="TPR repeat-containing thioredoxin TTL4"/>
    <property type="match status" value="1"/>
</dbReference>
<feature type="compositionally biased region" description="Low complexity" evidence="4">
    <location>
        <begin position="52"/>
        <end position="73"/>
    </location>
</feature>
<feature type="compositionally biased region" description="Gly residues" evidence="4">
    <location>
        <begin position="175"/>
        <end position="198"/>
    </location>
</feature>
<dbReference type="InterPro" id="IPR036249">
    <property type="entry name" value="Thioredoxin-like_sf"/>
</dbReference>
<dbReference type="OrthoDB" id="2121326at2759"/>
<evidence type="ECO:0000256" key="1">
    <source>
        <dbReference type="ARBA" id="ARBA00022737"/>
    </source>
</evidence>
<dbReference type="Pfam" id="PF00085">
    <property type="entry name" value="Thioredoxin"/>
    <property type="match status" value="1"/>
</dbReference>
<feature type="repeat" description="TPR" evidence="3">
    <location>
        <begin position="492"/>
        <end position="525"/>
    </location>
</feature>
<dbReference type="CDD" id="cd02947">
    <property type="entry name" value="TRX_family"/>
    <property type="match status" value="1"/>
</dbReference>
<evidence type="ECO:0000256" key="2">
    <source>
        <dbReference type="ARBA" id="ARBA00022803"/>
    </source>
</evidence>
<dbReference type="PROSITE" id="PS50005">
    <property type="entry name" value="TPR"/>
    <property type="match status" value="3"/>
</dbReference>
<feature type="repeat" description="TPR" evidence="3">
    <location>
        <begin position="254"/>
        <end position="287"/>
    </location>
</feature>
<organism evidence="6 7">
    <name type="scientific">Lupinus angustifolius</name>
    <name type="common">Narrow-leaved blue lupine</name>
    <dbReference type="NCBI Taxonomy" id="3871"/>
    <lineage>
        <taxon>Eukaryota</taxon>
        <taxon>Viridiplantae</taxon>
        <taxon>Streptophyta</taxon>
        <taxon>Embryophyta</taxon>
        <taxon>Tracheophyta</taxon>
        <taxon>Spermatophyta</taxon>
        <taxon>Magnoliopsida</taxon>
        <taxon>eudicotyledons</taxon>
        <taxon>Gunneridae</taxon>
        <taxon>Pentapetalae</taxon>
        <taxon>rosids</taxon>
        <taxon>fabids</taxon>
        <taxon>Fabales</taxon>
        <taxon>Fabaceae</taxon>
        <taxon>Papilionoideae</taxon>
        <taxon>50 kb inversion clade</taxon>
        <taxon>genistoids sensu lato</taxon>
        <taxon>core genistoids</taxon>
        <taxon>Genisteae</taxon>
        <taxon>Lupinus</taxon>
    </lineage>
</organism>
<feature type="domain" description="Thioredoxin" evidence="5">
    <location>
        <begin position="598"/>
        <end position="687"/>
    </location>
</feature>
<feature type="region of interest" description="Disordered" evidence="4">
    <location>
        <begin position="160"/>
        <end position="224"/>
    </location>
</feature>
<dbReference type="Pfam" id="PF13432">
    <property type="entry name" value="TPR_16"/>
    <property type="match status" value="1"/>
</dbReference>
<dbReference type="GO" id="GO:0006950">
    <property type="term" value="P:response to stress"/>
    <property type="evidence" value="ECO:0007669"/>
    <property type="project" value="UniProtKB-ARBA"/>
</dbReference>
<dbReference type="Gene3D" id="3.40.30.10">
    <property type="entry name" value="Glutaredoxin"/>
    <property type="match status" value="1"/>
</dbReference>
<dbReference type="PANTHER" id="PTHR46050">
    <property type="entry name" value="TPR REPEAT-CONTAINING THIOREDOXIN"/>
    <property type="match status" value="1"/>
</dbReference>
<evidence type="ECO:0000313" key="7">
    <source>
        <dbReference type="Proteomes" id="UP000188354"/>
    </source>
</evidence>
<feature type="region of interest" description="Disordered" evidence="4">
    <location>
        <begin position="1"/>
        <end position="141"/>
    </location>
</feature>
<reference evidence="6 7" key="1">
    <citation type="journal article" date="2017" name="Plant Biotechnol. J.">
        <title>A comprehensive draft genome sequence for lupin (Lupinus angustifolius), an emerging health food: insights into plant-microbe interactions and legume evolution.</title>
        <authorList>
            <person name="Hane J.K."/>
            <person name="Ming Y."/>
            <person name="Kamphuis L.G."/>
            <person name="Nelson M.N."/>
            <person name="Garg G."/>
            <person name="Atkins C.A."/>
            <person name="Bayer P.E."/>
            <person name="Bravo A."/>
            <person name="Bringans S."/>
            <person name="Cannon S."/>
            <person name="Edwards D."/>
            <person name="Foley R."/>
            <person name="Gao L.L."/>
            <person name="Harrison M.J."/>
            <person name="Huang W."/>
            <person name="Hurgobin B."/>
            <person name="Li S."/>
            <person name="Liu C.W."/>
            <person name="McGrath A."/>
            <person name="Morahan G."/>
            <person name="Murray J."/>
            <person name="Weller J."/>
            <person name="Jian J."/>
            <person name="Singh K.B."/>
        </authorList>
    </citation>
    <scope>NUCLEOTIDE SEQUENCE</scope>
    <source>
        <strain evidence="7">cv. Tanjil</strain>
        <tissue evidence="6">Whole plant</tissue>
    </source>
</reference>
<evidence type="ECO:0000256" key="3">
    <source>
        <dbReference type="PROSITE-ProRule" id="PRU00339"/>
    </source>
</evidence>
<dbReference type="InterPro" id="IPR011990">
    <property type="entry name" value="TPR-like_helical_dom_sf"/>
</dbReference>
<proteinExistence type="predicted"/>
<feature type="repeat" description="TPR" evidence="3">
    <location>
        <begin position="220"/>
        <end position="253"/>
    </location>
</feature>
<dbReference type="Proteomes" id="UP000188354">
    <property type="component" value="Chromosome LG08"/>
</dbReference>
<keyword evidence="2 3" id="KW-0802">TPR repeat</keyword>
<dbReference type="SUPFAM" id="SSF52833">
    <property type="entry name" value="Thioredoxin-like"/>
    <property type="match status" value="1"/>
</dbReference>
<dbReference type="InterPro" id="IPR044534">
    <property type="entry name" value="TTL1-4"/>
</dbReference>
<feature type="compositionally biased region" description="Polar residues" evidence="4">
    <location>
        <begin position="78"/>
        <end position="97"/>
    </location>
</feature>
<name>A0A4P1R9Z8_LUPAN</name>
<dbReference type="GO" id="GO:0005737">
    <property type="term" value="C:cytoplasm"/>
    <property type="evidence" value="ECO:0007669"/>
    <property type="project" value="TreeGrafter"/>
</dbReference>
<dbReference type="STRING" id="3871.A0A4P1R9Z8"/>
<dbReference type="SUPFAM" id="SSF48452">
    <property type="entry name" value="TPR-like"/>
    <property type="match status" value="1"/>
</dbReference>
<evidence type="ECO:0000259" key="5">
    <source>
        <dbReference type="Pfam" id="PF00085"/>
    </source>
</evidence>
<dbReference type="PANTHER" id="PTHR46050:SF3">
    <property type="entry name" value="TPR REPEAT-CONTAINING THIOREDOXIN TTL1"/>
    <property type="match status" value="1"/>
</dbReference>
<evidence type="ECO:0000313" key="6">
    <source>
        <dbReference type="EMBL" id="OIW06072.1"/>
    </source>
</evidence>
<evidence type="ECO:0000256" key="4">
    <source>
        <dbReference type="SAM" id="MobiDB-lite"/>
    </source>
</evidence>
<sequence>MSDSDKPISELGLGSLSNRFRDSLSCDANKPDSQELDLGSPISTLRTRHHPSATVTATSSSSSSSGSSGSVSGRTGLNPVSKSSNSGDISGGENNRPTAAAGNFPRSFKSGSSSSQPLIYSGQSHRSPSSSSSAVNSPSLNALPAGNIYPSGRVLKSSMASVSASRSSRPDVLGTGTGNYGHGSIMRGGGGGKSGSGDGIANSRMSDSESVKRAVGSVDPEEVKRAGNEQYKRGHFAEALSLYDRAIELSPVNATYWSNRAAALTGLGRLGEAVRECEEAVRLDPTYGRAHHRLATLFLRLGQVENSRKHLFYAGLQPDPSEVQKLQIVEKHISKCVDMRRIGEWKSVLREVDAAIATGVDFSVQLVMCKAEALLKLHQVDDAESSLLRIPKWESHTISMSQARFFGMLSEAYCYFVRAQIDMAFGRFENAVTAAEKASQIDQRNVEVAVLLNNVRMVARARVRGNDLFKSERFTEACSAYGEGLRLDPSNSVLYCNRAACWFKLGQWERSIEDSNQALQILPNYKKALLRRAASNSKLERWAEAVKDYEVLQRELPDDNEIAEALFHAHLALKKFRGEEVHNLKFGGEVEAISDLEQFRAAISLPGVSVVHFETASNLQCKQISPFVDTLCSRYPSINFLRVDIQENPTVATSENVRIVPTFKIYKNGSRAKEIVCPSRDMLEHSIKHYSIYNS</sequence>
<dbReference type="InterPro" id="IPR013766">
    <property type="entry name" value="Thioredoxin_domain"/>
</dbReference>
<feature type="compositionally biased region" description="Low complexity" evidence="4">
    <location>
        <begin position="107"/>
        <end position="139"/>
    </location>
</feature>
<dbReference type="Gramene" id="OIW06072">
    <property type="protein sequence ID" value="OIW06072"/>
    <property type="gene ID" value="TanjilG_29828"/>
</dbReference>
<dbReference type="Gene3D" id="1.25.40.10">
    <property type="entry name" value="Tetratricopeptide repeat domain"/>
    <property type="match status" value="1"/>
</dbReference>
<dbReference type="AlphaFoldDB" id="A0A4P1R9Z8"/>
<protein>
    <recommendedName>
        <fullName evidence="5">Thioredoxin domain-containing protein</fullName>
    </recommendedName>
</protein>
<dbReference type="EMBL" id="CM007368">
    <property type="protein sequence ID" value="OIW06072.1"/>
    <property type="molecule type" value="Genomic_DNA"/>
</dbReference>
<dbReference type="InterPro" id="IPR019734">
    <property type="entry name" value="TPR_rpt"/>
</dbReference>
<keyword evidence="7" id="KW-1185">Reference proteome</keyword>
<gene>
    <name evidence="6" type="ORF">TanjilG_29828</name>
</gene>
<dbReference type="KEGG" id="lang:109355085"/>